<evidence type="ECO:0000259" key="3">
    <source>
        <dbReference type="Pfam" id="PF02608"/>
    </source>
</evidence>
<protein>
    <submittedName>
        <fullName evidence="4">Purine-binding protein</fullName>
    </submittedName>
</protein>
<evidence type="ECO:0000313" key="6">
    <source>
        <dbReference type="Proteomes" id="UP000094598"/>
    </source>
</evidence>
<feature type="signal peptide" evidence="2">
    <location>
        <begin position="1"/>
        <end position="23"/>
    </location>
</feature>
<dbReference type="EMBL" id="CP017019">
    <property type="protein sequence ID" value="AOQ25107.1"/>
    <property type="molecule type" value="Genomic_DNA"/>
</dbReference>
<gene>
    <name evidence="4" type="ORF">Maut_02691</name>
    <name evidence="5" type="ORF">MTAT_00950</name>
</gene>
<reference evidence="5 7" key="2">
    <citation type="submission" date="2019-05" db="EMBL/GenBank/DDBJ databases">
        <title>Genome sequence of Moorella thermoacetica ATCC 33924.</title>
        <authorList>
            <person name="Poehlein A."/>
            <person name="Bengelsdorf F.R."/>
            <person name="Duerre P."/>
            <person name="Daniel R."/>
        </authorList>
    </citation>
    <scope>NUCLEOTIDE SEQUENCE [LARGE SCALE GENOMIC DNA]</scope>
    <source>
        <strain evidence="5 7">ATCC 33924</strain>
    </source>
</reference>
<dbReference type="PANTHER" id="PTHR43208:SF1">
    <property type="entry name" value="ABC TRANSPORTER SUBSTRATE-BINDING PROTEIN"/>
    <property type="match status" value="1"/>
</dbReference>
<dbReference type="InterPro" id="IPR052910">
    <property type="entry name" value="ABC-Purine-Binding"/>
</dbReference>
<dbReference type="AlphaFoldDB" id="A0AAC9HJ34"/>
<sequence>MYKRNFLMFVVLLILGAMLTGLAGCGNKNNQPAPGNQQGESQGKKQVKVGAIYSIPDPANGGGWDRVQIPGQEVLKNEFGWEVSIAESVPYSKVSEVAGSYADKGYDMVILPDNGMVDSWNELPKKYPNTWFVLMSITNQLPEGEKVAAWSPDMYTHGTVVGMVAAKASKSGVIGVVGGTPIPALTVQFSGIIEGAKAVRPDAKVLISWVGNWEDVGKHSEATSLLIQQGADIIFTVTGPGYKGVYEAAEKKGVPVIGYASDWYKDAPNVILTSVLFDGPKMYRDMAKAYESGKMEKKITTLGMDYINLADFHGKLSPEVEKDIKETFAKMKSGELKIPVKIHAQLKAVN</sequence>
<keyword evidence="7" id="KW-1185">Reference proteome</keyword>
<dbReference type="PROSITE" id="PS51257">
    <property type="entry name" value="PROKAR_LIPOPROTEIN"/>
    <property type="match status" value="1"/>
</dbReference>
<dbReference type="InterPro" id="IPR003760">
    <property type="entry name" value="PnrA-like"/>
</dbReference>
<evidence type="ECO:0000313" key="5">
    <source>
        <dbReference type="EMBL" id="TYL15362.1"/>
    </source>
</evidence>
<proteinExistence type="predicted"/>
<evidence type="ECO:0000313" key="4">
    <source>
        <dbReference type="EMBL" id="AOQ25107.1"/>
    </source>
</evidence>
<dbReference type="Proteomes" id="UP000094598">
    <property type="component" value="Chromosome"/>
</dbReference>
<dbReference type="SUPFAM" id="SSF53822">
    <property type="entry name" value="Periplasmic binding protein-like I"/>
    <property type="match status" value="1"/>
</dbReference>
<dbReference type="EMBL" id="VCDX01000001">
    <property type="protein sequence ID" value="TYL15362.1"/>
    <property type="molecule type" value="Genomic_DNA"/>
</dbReference>
<dbReference type="PANTHER" id="PTHR43208">
    <property type="entry name" value="ABC TRANSPORTER SUBSTRATE-BINDING PROTEIN"/>
    <property type="match status" value="1"/>
</dbReference>
<dbReference type="InterPro" id="IPR028082">
    <property type="entry name" value="Peripla_BP_I"/>
</dbReference>
<feature type="domain" description="ABC transporter substrate-binding protein PnrA-like" evidence="3">
    <location>
        <begin position="55"/>
        <end position="339"/>
    </location>
</feature>
<dbReference type="Proteomes" id="UP000322283">
    <property type="component" value="Unassembled WGS sequence"/>
</dbReference>
<evidence type="ECO:0000256" key="1">
    <source>
        <dbReference type="ARBA" id="ARBA00022729"/>
    </source>
</evidence>
<dbReference type="CDD" id="cd06304">
    <property type="entry name" value="PBP1_BmpA_Med_PnrA-like"/>
    <property type="match status" value="1"/>
</dbReference>
<accession>A0AAC9HJ34</accession>
<keyword evidence="1 2" id="KW-0732">Signal</keyword>
<name>A0AAC9HJ34_NEOTH</name>
<reference evidence="4 6" key="1">
    <citation type="submission" date="2016-08" db="EMBL/GenBank/DDBJ databases">
        <title>Moorella thermoacetica DSM 103132.</title>
        <authorList>
            <person name="Jendresen C.B."/>
            <person name="Redl S.M."/>
            <person name="Jensen T.O."/>
            <person name="Nielsen A.T."/>
        </authorList>
    </citation>
    <scope>NUCLEOTIDE SEQUENCE [LARGE SCALE GENOMIC DNA]</scope>
    <source>
        <strain evidence="4 6">DSM 103132</strain>
    </source>
</reference>
<dbReference type="RefSeq" id="WP_069591029.1">
    <property type="nucleotide sequence ID" value="NZ_CP017019.1"/>
</dbReference>
<dbReference type="Pfam" id="PF02608">
    <property type="entry name" value="Bmp"/>
    <property type="match status" value="1"/>
</dbReference>
<feature type="chain" id="PRO_5041905366" evidence="2">
    <location>
        <begin position="24"/>
        <end position="350"/>
    </location>
</feature>
<dbReference type="Gene3D" id="3.40.50.2300">
    <property type="match status" value="2"/>
</dbReference>
<dbReference type="GO" id="GO:0005886">
    <property type="term" value="C:plasma membrane"/>
    <property type="evidence" value="ECO:0007669"/>
    <property type="project" value="InterPro"/>
</dbReference>
<evidence type="ECO:0000313" key="7">
    <source>
        <dbReference type="Proteomes" id="UP000322283"/>
    </source>
</evidence>
<evidence type="ECO:0000256" key="2">
    <source>
        <dbReference type="SAM" id="SignalP"/>
    </source>
</evidence>
<organism evidence="4 6">
    <name type="scientific">Neomoorella thermoacetica</name>
    <name type="common">Clostridium thermoaceticum</name>
    <dbReference type="NCBI Taxonomy" id="1525"/>
    <lineage>
        <taxon>Bacteria</taxon>
        <taxon>Bacillati</taxon>
        <taxon>Bacillota</taxon>
        <taxon>Clostridia</taxon>
        <taxon>Neomoorellales</taxon>
        <taxon>Neomoorellaceae</taxon>
        <taxon>Neomoorella</taxon>
    </lineage>
</organism>